<dbReference type="AlphaFoldDB" id="A0AAQ3Q8F0"/>
<comment type="similarity">
    <text evidence="1">Belongs to the PPR family. P subfamily.</text>
</comment>
<dbReference type="Pfam" id="PF01535">
    <property type="entry name" value="PPR"/>
    <property type="match status" value="1"/>
</dbReference>
<keyword evidence="6" id="KW-1185">Reference proteome</keyword>
<protein>
    <recommendedName>
        <fullName evidence="7">Pentatricopeptide repeat-containing protein</fullName>
    </recommendedName>
</protein>
<dbReference type="Proteomes" id="UP001327560">
    <property type="component" value="Chromosome 4"/>
</dbReference>
<feature type="repeat" description="PPR" evidence="3">
    <location>
        <begin position="277"/>
        <end position="311"/>
    </location>
</feature>
<keyword evidence="2" id="KW-0677">Repeat</keyword>
<reference evidence="5 6" key="1">
    <citation type="submission" date="2023-10" db="EMBL/GenBank/DDBJ databases">
        <title>Chromosome-scale genome assembly provides insights into flower coloration mechanisms of Canna indica.</title>
        <authorList>
            <person name="Li C."/>
        </authorList>
    </citation>
    <scope>NUCLEOTIDE SEQUENCE [LARGE SCALE GENOMIC DNA]</scope>
    <source>
        <tissue evidence="5">Flower</tissue>
    </source>
</reference>
<name>A0AAQ3Q8F0_9LILI</name>
<dbReference type="InterPro" id="IPR002885">
    <property type="entry name" value="PPR_rpt"/>
</dbReference>
<organism evidence="5 6">
    <name type="scientific">Canna indica</name>
    <name type="common">Indian-shot</name>
    <dbReference type="NCBI Taxonomy" id="4628"/>
    <lineage>
        <taxon>Eukaryota</taxon>
        <taxon>Viridiplantae</taxon>
        <taxon>Streptophyta</taxon>
        <taxon>Embryophyta</taxon>
        <taxon>Tracheophyta</taxon>
        <taxon>Spermatophyta</taxon>
        <taxon>Magnoliopsida</taxon>
        <taxon>Liliopsida</taxon>
        <taxon>Zingiberales</taxon>
        <taxon>Cannaceae</taxon>
        <taxon>Canna</taxon>
    </lineage>
</organism>
<accession>A0AAQ3Q8F0</accession>
<feature type="region of interest" description="Disordered" evidence="4">
    <location>
        <begin position="50"/>
        <end position="69"/>
    </location>
</feature>
<dbReference type="Gene3D" id="1.25.40.10">
    <property type="entry name" value="Tetratricopeptide repeat domain"/>
    <property type="match status" value="4"/>
</dbReference>
<proteinExistence type="inferred from homology"/>
<evidence type="ECO:0000256" key="2">
    <source>
        <dbReference type="ARBA" id="ARBA00022737"/>
    </source>
</evidence>
<evidence type="ECO:0000256" key="1">
    <source>
        <dbReference type="ARBA" id="ARBA00007626"/>
    </source>
</evidence>
<dbReference type="PROSITE" id="PS51375">
    <property type="entry name" value="PPR"/>
    <property type="match status" value="7"/>
</dbReference>
<dbReference type="EMBL" id="CP136893">
    <property type="protein sequence ID" value="WOL03021.1"/>
    <property type="molecule type" value="Genomic_DNA"/>
</dbReference>
<sequence>MEVSAVRHYATSALVSLPPHSSLLPPPPSGIGRKKSSNNGYRFAAMSRTLQESHVSSTTSTSQSSVPGRPYYNSPARRAAIAEVKSCPDLVSALTRVSGVLQVHDYNIILRYFGESRRWKEISQVFDWMQRCGKLNFASYSSFIKYMGISHNPHKALQIYDDIPDKSMKLHVSVCNSILGCMVTNGRFESSLKLFEQMKVDGLFPDLVTYSTLLSGCIKVKNGYSTATCLVKELQSKGLHMDGVIYGTLLAICASNNLCKEAEMYFQQMKNEGHPPNVFHYSSLLNAYSIDGNYMKAEKLLDDMKSSGLVPNKVILTTLLKVYARGHLFEKSHEILSELEALGYADNEMPYCIIMDSLAKAGHLQEVRRIFAQMKDKGVKSDGYSYSIMISGLCRRGLLREAKQLAKDFEAKYNKYDLVMLNNLLRAHCNAGDMESVMQMLKKMDELSISPDWNTFHILIKYFCREKLYHLAFRTVEDMHGKGHQLNEELCSSLILQLGQSGFPSEAFSIYNMLRYSKRTLCKSLHEKMLNILVAAGLFKDAYVVMKDNARLLSGKSLEKFAISFMRSGNINLINDVLKALHRSGFEIGPDIIQIAVSRYIAKPEKRDLLLQLLQWMPGHGYGVDSSSRNLLLKNAHLFGHKQLIADILSKQFTVSPKRRG</sequence>
<feature type="repeat" description="PPR" evidence="3">
    <location>
        <begin position="347"/>
        <end position="381"/>
    </location>
</feature>
<dbReference type="PANTHER" id="PTHR47447">
    <property type="entry name" value="OS03G0856100 PROTEIN"/>
    <property type="match status" value="1"/>
</dbReference>
<evidence type="ECO:0008006" key="7">
    <source>
        <dbReference type="Google" id="ProtNLM"/>
    </source>
</evidence>
<evidence type="ECO:0000313" key="5">
    <source>
        <dbReference type="EMBL" id="WOL03021.1"/>
    </source>
</evidence>
<feature type="compositionally biased region" description="Low complexity" evidence="4">
    <location>
        <begin position="56"/>
        <end position="65"/>
    </location>
</feature>
<feature type="repeat" description="PPR" evidence="3">
    <location>
        <begin position="382"/>
        <end position="412"/>
    </location>
</feature>
<evidence type="ECO:0000313" key="6">
    <source>
        <dbReference type="Proteomes" id="UP001327560"/>
    </source>
</evidence>
<dbReference type="InterPro" id="IPR011990">
    <property type="entry name" value="TPR-like_helical_dom_sf"/>
</dbReference>
<dbReference type="PANTHER" id="PTHR47447:SF17">
    <property type="entry name" value="OS12G0638900 PROTEIN"/>
    <property type="match status" value="1"/>
</dbReference>
<feature type="repeat" description="PPR" evidence="3">
    <location>
        <begin position="242"/>
        <end position="276"/>
    </location>
</feature>
<evidence type="ECO:0000256" key="3">
    <source>
        <dbReference type="PROSITE-ProRule" id="PRU00708"/>
    </source>
</evidence>
<gene>
    <name evidence="5" type="ORF">Cni_G11741</name>
</gene>
<dbReference type="NCBIfam" id="TIGR00756">
    <property type="entry name" value="PPR"/>
    <property type="match status" value="7"/>
</dbReference>
<feature type="repeat" description="PPR" evidence="3">
    <location>
        <begin position="171"/>
        <end position="205"/>
    </location>
</feature>
<evidence type="ECO:0000256" key="4">
    <source>
        <dbReference type="SAM" id="MobiDB-lite"/>
    </source>
</evidence>
<feature type="repeat" description="PPR" evidence="3">
    <location>
        <begin position="417"/>
        <end position="451"/>
    </location>
</feature>
<dbReference type="Pfam" id="PF13041">
    <property type="entry name" value="PPR_2"/>
    <property type="match status" value="4"/>
</dbReference>
<feature type="repeat" description="PPR" evidence="3">
    <location>
        <begin position="206"/>
        <end position="241"/>
    </location>
</feature>